<dbReference type="InterPro" id="IPR016187">
    <property type="entry name" value="CTDL_fold"/>
</dbReference>
<accession>A0A4D9DRB0</accession>
<dbReference type="InterPro" id="IPR018378">
    <property type="entry name" value="C-type_lectin_CS"/>
</dbReference>
<dbReference type="PROSITE" id="PS00615">
    <property type="entry name" value="C_TYPE_LECTIN_1"/>
    <property type="match status" value="1"/>
</dbReference>
<dbReference type="PROSITE" id="PS50041">
    <property type="entry name" value="C_TYPE_LECTIN_2"/>
    <property type="match status" value="1"/>
</dbReference>
<dbReference type="Proteomes" id="UP000297703">
    <property type="component" value="Unassembled WGS sequence"/>
</dbReference>
<dbReference type="EMBL" id="QXTE01000507">
    <property type="protein sequence ID" value="TFJ97352.1"/>
    <property type="molecule type" value="Genomic_DNA"/>
</dbReference>
<dbReference type="InterPro" id="IPR016186">
    <property type="entry name" value="C-type_lectin-like/link_sf"/>
</dbReference>
<comment type="caution">
    <text evidence="3">The sequence shown here is derived from an EMBL/GenBank/DDBJ whole genome shotgun (WGS) entry which is preliminary data.</text>
</comment>
<dbReference type="STRING" id="55544.A0A4D9DRB0"/>
<dbReference type="Pfam" id="PF00059">
    <property type="entry name" value="Lectin_C"/>
    <property type="match status" value="1"/>
</dbReference>
<keyword evidence="1" id="KW-1015">Disulfide bond</keyword>
<reference evidence="3 4" key="1">
    <citation type="submission" date="2019-04" db="EMBL/GenBank/DDBJ databases">
        <title>Draft genome of the big-headed turtle Platysternon megacephalum.</title>
        <authorList>
            <person name="Gong S."/>
        </authorList>
    </citation>
    <scope>NUCLEOTIDE SEQUENCE [LARGE SCALE GENOMIC DNA]</scope>
    <source>
        <strain evidence="3">DO16091913</strain>
        <tissue evidence="3">Muscle</tissue>
    </source>
</reference>
<sequence length="85" mass="10133">MVPCHHGLFSPGPHDLSPLSLQDKHWRWTDGSLYRYSAWNAEEPNNKYDEYCVELVNHTGFKNWNDRTCEKENAYVCKYGLERRK</sequence>
<evidence type="ECO:0000313" key="4">
    <source>
        <dbReference type="Proteomes" id="UP000297703"/>
    </source>
</evidence>
<evidence type="ECO:0000313" key="3">
    <source>
        <dbReference type="EMBL" id="TFJ97352.1"/>
    </source>
</evidence>
<feature type="domain" description="C-type lectin" evidence="2">
    <location>
        <begin position="19"/>
        <end position="78"/>
    </location>
</feature>
<protein>
    <submittedName>
        <fullName evidence="3">SIgD</fullName>
    </submittedName>
</protein>
<reference evidence="3 4" key="2">
    <citation type="submission" date="2019-04" db="EMBL/GenBank/DDBJ databases">
        <title>The genome sequence of big-headed turtle.</title>
        <authorList>
            <person name="Gong S."/>
        </authorList>
    </citation>
    <scope>NUCLEOTIDE SEQUENCE [LARGE SCALE GENOMIC DNA]</scope>
    <source>
        <strain evidence="3">DO16091913</strain>
        <tissue evidence="3">Muscle</tissue>
    </source>
</reference>
<dbReference type="SUPFAM" id="SSF56436">
    <property type="entry name" value="C-type lectin-like"/>
    <property type="match status" value="1"/>
</dbReference>
<dbReference type="InterPro" id="IPR001304">
    <property type="entry name" value="C-type_lectin-like"/>
</dbReference>
<dbReference type="Gene3D" id="3.10.100.10">
    <property type="entry name" value="Mannose-Binding Protein A, subunit A"/>
    <property type="match status" value="1"/>
</dbReference>
<evidence type="ECO:0000259" key="2">
    <source>
        <dbReference type="PROSITE" id="PS50041"/>
    </source>
</evidence>
<name>A0A4D9DRB0_9SAUR</name>
<proteinExistence type="predicted"/>
<dbReference type="OrthoDB" id="441660at2759"/>
<dbReference type="PANTHER" id="PTHR22803">
    <property type="entry name" value="MANNOSE, PHOSPHOLIPASE, LECTIN RECEPTOR RELATED"/>
    <property type="match status" value="1"/>
</dbReference>
<organism evidence="3 4">
    <name type="scientific">Platysternon megacephalum</name>
    <name type="common">big-headed turtle</name>
    <dbReference type="NCBI Taxonomy" id="55544"/>
    <lineage>
        <taxon>Eukaryota</taxon>
        <taxon>Metazoa</taxon>
        <taxon>Chordata</taxon>
        <taxon>Craniata</taxon>
        <taxon>Vertebrata</taxon>
        <taxon>Euteleostomi</taxon>
        <taxon>Archelosauria</taxon>
        <taxon>Testudinata</taxon>
        <taxon>Testudines</taxon>
        <taxon>Cryptodira</taxon>
        <taxon>Durocryptodira</taxon>
        <taxon>Testudinoidea</taxon>
        <taxon>Platysternidae</taxon>
        <taxon>Platysternon</taxon>
    </lineage>
</organism>
<dbReference type="InterPro" id="IPR050111">
    <property type="entry name" value="C-type_lectin/snaclec_domain"/>
</dbReference>
<keyword evidence="4" id="KW-1185">Reference proteome</keyword>
<dbReference type="PRINTS" id="PR01504">
    <property type="entry name" value="PNCREATITSAP"/>
</dbReference>
<gene>
    <name evidence="3" type="ORF">DR999_PMT20823</name>
</gene>
<dbReference type="AlphaFoldDB" id="A0A4D9DRB0"/>
<evidence type="ECO:0000256" key="1">
    <source>
        <dbReference type="ARBA" id="ARBA00023157"/>
    </source>
</evidence>